<protein>
    <recommendedName>
        <fullName evidence="1">FAD dependent oxidoreductase domain-containing protein</fullName>
    </recommendedName>
</protein>
<feature type="domain" description="FAD dependent oxidoreductase" evidence="1">
    <location>
        <begin position="62"/>
        <end position="431"/>
    </location>
</feature>
<evidence type="ECO:0000313" key="2">
    <source>
        <dbReference type="EMBL" id="EKM50832.1"/>
    </source>
</evidence>
<gene>
    <name evidence="2" type="ORF">PHACADRAFT_264345</name>
</gene>
<dbReference type="InterPro" id="IPR036188">
    <property type="entry name" value="FAD/NAD-bd_sf"/>
</dbReference>
<dbReference type="PANTHER" id="PTHR13847:SF260">
    <property type="entry name" value="FAD DEPENDENT OXIDOREDUCTASE DOMAIN-CONTAINING PROTEIN"/>
    <property type="match status" value="1"/>
</dbReference>
<dbReference type="Proteomes" id="UP000008370">
    <property type="component" value="Unassembled WGS sequence"/>
</dbReference>
<dbReference type="PANTHER" id="PTHR13847">
    <property type="entry name" value="SARCOSINE DEHYDROGENASE-RELATED"/>
    <property type="match status" value="1"/>
</dbReference>
<dbReference type="GeneID" id="18918792"/>
<dbReference type="RefSeq" id="XP_007401092.1">
    <property type="nucleotide sequence ID" value="XM_007401030.1"/>
</dbReference>
<reference evidence="2 3" key="1">
    <citation type="journal article" date="2012" name="BMC Genomics">
        <title>Comparative genomics of the white-rot fungi, Phanerochaete carnosa and P. chrysosporium, to elucidate the genetic basis of the distinct wood types they colonize.</title>
        <authorList>
            <person name="Suzuki H."/>
            <person name="MacDonald J."/>
            <person name="Syed K."/>
            <person name="Salamov A."/>
            <person name="Hori C."/>
            <person name="Aerts A."/>
            <person name="Henrissat B."/>
            <person name="Wiebenga A."/>
            <person name="vanKuyk P.A."/>
            <person name="Barry K."/>
            <person name="Lindquist E."/>
            <person name="LaButti K."/>
            <person name="Lapidus A."/>
            <person name="Lucas S."/>
            <person name="Coutinho P."/>
            <person name="Gong Y."/>
            <person name="Samejima M."/>
            <person name="Mahadevan R."/>
            <person name="Abou-Zaid M."/>
            <person name="de Vries R.P."/>
            <person name="Igarashi K."/>
            <person name="Yadav J.S."/>
            <person name="Grigoriev I.V."/>
            <person name="Master E.R."/>
        </authorList>
    </citation>
    <scope>NUCLEOTIDE SEQUENCE [LARGE SCALE GENOMIC DNA]</scope>
    <source>
        <strain evidence="2 3">HHB-10118-sp</strain>
    </source>
</reference>
<dbReference type="SUPFAM" id="SSF51905">
    <property type="entry name" value="FAD/NAD(P)-binding domain"/>
    <property type="match status" value="1"/>
</dbReference>
<dbReference type="InParanoid" id="K5WKR9"/>
<organism evidence="2 3">
    <name type="scientific">Phanerochaete carnosa (strain HHB-10118-sp)</name>
    <name type="common">White-rot fungus</name>
    <name type="synonym">Peniophora carnosa</name>
    <dbReference type="NCBI Taxonomy" id="650164"/>
    <lineage>
        <taxon>Eukaryota</taxon>
        <taxon>Fungi</taxon>
        <taxon>Dikarya</taxon>
        <taxon>Basidiomycota</taxon>
        <taxon>Agaricomycotina</taxon>
        <taxon>Agaricomycetes</taxon>
        <taxon>Polyporales</taxon>
        <taxon>Phanerochaetaceae</taxon>
        <taxon>Phanerochaete</taxon>
    </lineage>
</organism>
<dbReference type="InterPro" id="IPR006076">
    <property type="entry name" value="FAD-dep_OxRdtase"/>
</dbReference>
<keyword evidence="3" id="KW-1185">Reference proteome</keyword>
<evidence type="ECO:0000259" key="1">
    <source>
        <dbReference type="Pfam" id="PF01266"/>
    </source>
</evidence>
<dbReference type="GO" id="GO:0005737">
    <property type="term" value="C:cytoplasm"/>
    <property type="evidence" value="ECO:0007669"/>
    <property type="project" value="TreeGrafter"/>
</dbReference>
<dbReference type="EMBL" id="JH930478">
    <property type="protein sequence ID" value="EKM50832.1"/>
    <property type="molecule type" value="Genomic_DNA"/>
</dbReference>
<dbReference type="OrthoDB" id="429143at2759"/>
<proteinExistence type="predicted"/>
<accession>K5WKR9</accession>
<dbReference type="Pfam" id="PF01266">
    <property type="entry name" value="DAO"/>
    <property type="match status" value="1"/>
</dbReference>
<dbReference type="HOGENOM" id="CLU_022730_0_1_1"/>
<dbReference type="STRING" id="650164.K5WKR9"/>
<evidence type="ECO:0000313" key="3">
    <source>
        <dbReference type="Proteomes" id="UP000008370"/>
    </source>
</evidence>
<sequence length="435" mass="48095">MSNLPVPLNVRAEHQVVLGRPTTKPPPTLPVVNGTRSFWLRNPNLFPSLTHGSEGALTTDADICIIGSGITGVSAAYHLAQSFSGDRVRKEPVKAVVLDAREFCSGATGRNGGHLTAHAYRGFRWLHKLYGKGEAVRGLAIERYTAGEVFRILKEHDKIEQVDFVPGGRVILLFTSQEYEEARADYDAATEAGIDLSDVEWLSPEEVQAEFGTSYPAVVIPGNNLWPLKLVSVLYNIAANATDNFQLLLHTRTPVTSISTSEPSAKRHWTLHTPRGTVSCSYILHATNAYAAHLLPWMHGPDGIVPTRGQVMAIRANMPNALYRKGFVGNDGFEYWFPRQKPNLPLSGDETETEETNEKGQLIILGGGREATQNGGYEFHEIDDSVVNPEVSTVLRRFLPAVFPDKFDEGNQVEMEWTGIMGYTKSHEPFVWSSR</sequence>
<name>K5WKR9_PHACS</name>
<dbReference type="AlphaFoldDB" id="K5WKR9"/>
<dbReference type="Gene3D" id="3.50.50.60">
    <property type="entry name" value="FAD/NAD(P)-binding domain"/>
    <property type="match status" value="1"/>
</dbReference>
<dbReference type="KEGG" id="pco:PHACADRAFT_264345"/>
<dbReference type="Gene3D" id="3.30.9.10">
    <property type="entry name" value="D-Amino Acid Oxidase, subunit A, domain 2"/>
    <property type="match status" value="1"/>
</dbReference>